<name>A0A1G9N1Q9_9SPHI</name>
<keyword evidence="1" id="KW-1133">Transmembrane helix</keyword>
<gene>
    <name evidence="2" type="ORF">SAMN05421813_102180</name>
</gene>
<reference evidence="3" key="1">
    <citation type="submission" date="2016-10" db="EMBL/GenBank/DDBJ databases">
        <authorList>
            <person name="Varghese N."/>
            <person name="Submissions S."/>
        </authorList>
    </citation>
    <scope>NUCLEOTIDE SEQUENCE [LARGE SCALE GENOMIC DNA]</scope>
    <source>
        <strain evidence="3">DSM 24536</strain>
    </source>
</reference>
<dbReference type="InterPro" id="IPR010380">
    <property type="entry name" value="DUF975"/>
</dbReference>
<accession>A0A1G9N1Q9</accession>
<feature type="transmembrane region" description="Helical" evidence="1">
    <location>
        <begin position="206"/>
        <end position="224"/>
    </location>
</feature>
<dbReference type="Pfam" id="PF06161">
    <property type="entry name" value="DUF975"/>
    <property type="match status" value="1"/>
</dbReference>
<evidence type="ECO:0000256" key="1">
    <source>
        <dbReference type="SAM" id="Phobius"/>
    </source>
</evidence>
<keyword evidence="1" id="KW-0472">Membrane</keyword>
<dbReference type="EMBL" id="FNHH01000002">
    <property type="protein sequence ID" value="SDL79785.1"/>
    <property type="molecule type" value="Genomic_DNA"/>
</dbReference>
<feature type="transmembrane region" description="Helical" evidence="1">
    <location>
        <begin position="52"/>
        <end position="74"/>
    </location>
</feature>
<evidence type="ECO:0000313" key="3">
    <source>
        <dbReference type="Proteomes" id="UP000199226"/>
    </source>
</evidence>
<feature type="transmembrane region" description="Helical" evidence="1">
    <location>
        <begin position="140"/>
        <end position="163"/>
    </location>
</feature>
<feature type="transmembrane region" description="Helical" evidence="1">
    <location>
        <begin position="20"/>
        <end position="46"/>
    </location>
</feature>
<feature type="transmembrane region" description="Helical" evidence="1">
    <location>
        <begin position="95"/>
        <end position="120"/>
    </location>
</feature>
<proteinExistence type="predicted"/>
<organism evidence="2 3">
    <name type="scientific">Daejeonella rubra</name>
    <dbReference type="NCBI Taxonomy" id="990371"/>
    <lineage>
        <taxon>Bacteria</taxon>
        <taxon>Pseudomonadati</taxon>
        <taxon>Bacteroidota</taxon>
        <taxon>Sphingobacteriia</taxon>
        <taxon>Sphingobacteriales</taxon>
        <taxon>Sphingobacteriaceae</taxon>
        <taxon>Daejeonella</taxon>
    </lineage>
</organism>
<sequence length="248" mass="27792">MSVSVILSDAWDLAKRNIWILLGFTAVQFMFIFFITALLTAIFGGASGTGVLLQNVLLSLFDAFFTVAFYQVFFKLIDDDTNPEFPDFIPNLVKAINFLIVKLIIGLILVFLIAIISSVYFINSPEIDTSNPFSWDLLPVFILIAIPIIFLTIRLCFVVCFIVDQESGSSESISQSWTITKGHFWFITLLFLVMLGLNILGAMALFVGLLFTVPFSSLILIIAYRHLVNSYADEEDIMLNDPEDNNGN</sequence>
<dbReference type="AlphaFoldDB" id="A0A1G9N1Q9"/>
<protein>
    <submittedName>
        <fullName evidence="2">Membrane domain of glycerophosphoryl diester phosphodiesterase</fullName>
    </submittedName>
</protein>
<dbReference type="STRING" id="990371.SAMN05421813_102180"/>
<keyword evidence="1" id="KW-0812">Transmembrane</keyword>
<feature type="transmembrane region" description="Helical" evidence="1">
    <location>
        <begin position="184"/>
        <end position="200"/>
    </location>
</feature>
<evidence type="ECO:0000313" key="2">
    <source>
        <dbReference type="EMBL" id="SDL79785.1"/>
    </source>
</evidence>
<dbReference type="Proteomes" id="UP000199226">
    <property type="component" value="Unassembled WGS sequence"/>
</dbReference>
<keyword evidence="3" id="KW-1185">Reference proteome</keyword>